<accession>A0A166CL21</accession>
<dbReference type="InterPro" id="IPR013713">
    <property type="entry name" value="XPO2_central"/>
</dbReference>
<feature type="compositionally biased region" description="Low complexity" evidence="1">
    <location>
        <begin position="154"/>
        <end position="165"/>
    </location>
</feature>
<feature type="domain" description="Exportin-2 central" evidence="2">
    <location>
        <begin position="253"/>
        <end position="317"/>
    </location>
</feature>
<keyword evidence="4" id="KW-1185">Reference proteome</keyword>
<name>A0A166CL21_9AGAM</name>
<evidence type="ECO:0000256" key="1">
    <source>
        <dbReference type="SAM" id="MobiDB-lite"/>
    </source>
</evidence>
<dbReference type="OrthoDB" id="10661044at2759"/>
<organism evidence="3 4">
    <name type="scientific">Athelia psychrophila</name>
    <dbReference type="NCBI Taxonomy" id="1759441"/>
    <lineage>
        <taxon>Eukaryota</taxon>
        <taxon>Fungi</taxon>
        <taxon>Dikarya</taxon>
        <taxon>Basidiomycota</taxon>
        <taxon>Agaricomycotina</taxon>
        <taxon>Agaricomycetes</taxon>
        <taxon>Agaricomycetidae</taxon>
        <taxon>Atheliales</taxon>
        <taxon>Atheliaceae</taxon>
        <taxon>Athelia</taxon>
    </lineage>
</organism>
<gene>
    <name evidence="3" type="ORF">FIBSPDRAFT_960190</name>
</gene>
<feature type="region of interest" description="Disordered" evidence="1">
    <location>
        <begin position="91"/>
        <end position="120"/>
    </location>
</feature>
<sequence length="358" mass="39164">MPASKCPVRFWKARSDQTVSQNGDAGTSSDLPSLLLASLHPASRKQVKQSLAALSATPGFIGALLQLVLGQGTQDCSVHFRGRVSQSRFQRRTRWSEERAGARDAAPLRAGGQDLPRTGRRETVRFMSSTFPSAGPTSSTNEQLLSLTNMSTNASASRPRISSSRPRPPHPPRRALLRDQLRHLERALITPSPPSTARLPIPDLFGSEQTIEGLVQGFVVPNVGNTKWTNSKTSPWSLSASTFVAYQCTKGKGEDGWKTEDGAEYLGASEPRLRLGLRGVTSTNRLVDVVKFFPDHIFEDLLAMVEPILQVEAIRLMVDAGIDDLIQRGEARTTELNSKYEGSNLDDLNNFKSDATVQ</sequence>
<dbReference type="EMBL" id="KV417627">
    <property type="protein sequence ID" value="KZP13769.1"/>
    <property type="molecule type" value="Genomic_DNA"/>
</dbReference>
<evidence type="ECO:0000313" key="4">
    <source>
        <dbReference type="Proteomes" id="UP000076532"/>
    </source>
</evidence>
<dbReference type="Proteomes" id="UP000076532">
    <property type="component" value="Unassembled WGS sequence"/>
</dbReference>
<dbReference type="GO" id="GO:0006886">
    <property type="term" value="P:intracellular protein transport"/>
    <property type="evidence" value="ECO:0007669"/>
    <property type="project" value="InterPro"/>
</dbReference>
<evidence type="ECO:0000313" key="3">
    <source>
        <dbReference type="EMBL" id="KZP13769.1"/>
    </source>
</evidence>
<dbReference type="Pfam" id="PF08506">
    <property type="entry name" value="Cse1"/>
    <property type="match status" value="1"/>
</dbReference>
<dbReference type="AlphaFoldDB" id="A0A166CL21"/>
<protein>
    <recommendedName>
        <fullName evidence="2">Exportin-2 central domain-containing protein</fullName>
    </recommendedName>
</protein>
<reference evidence="3 4" key="1">
    <citation type="journal article" date="2016" name="Mol. Biol. Evol.">
        <title>Comparative Genomics of Early-Diverging Mushroom-Forming Fungi Provides Insights into the Origins of Lignocellulose Decay Capabilities.</title>
        <authorList>
            <person name="Nagy L.G."/>
            <person name="Riley R."/>
            <person name="Tritt A."/>
            <person name="Adam C."/>
            <person name="Daum C."/>
            <person name="Floudas D."/>
            <person name="Sun H."/>
            <person name="Yadav J.S."/>
            <person name="Pangilinan J."/>
            <person name="Larsson K.H."/>
            <person name="Matsuura K."/>
            <person name="Barry K."/>
            <person name="Labutti K."/>
            <person name="Kuo R."/>
            <person name="Ohm R.A."/>
            <person name="Bhattacharya S.S."/>
            <person name="Shirouzu T."/>
            <person name="Yoshinaga Y."/>
            <person name="Martin F.M."/>
            <person name="Grigoriev I.V."/>
            <person name="Hibbett D.S."/>
        </authorList>
    </citation>
    <scope>NUCLEOTIDE SEQUENCE [LARGE SCALE GENOMIC DNA]</scope>
    <source>
        <strain evidence="3 4">CBS 109695</strain>
    </source>
</reference>
<evidence type="ECO:0000259" key="2">
    <source>
        <dbReference type="Pfam" id="PF08506"/>
    </source>
</evidence>
<feature type="region of interest" description="Disordered" evidence="1">
    <location>
        <begin position="151"/>
        <end position="174"/>
    </location>
</feature>
<proteinExistence type="predicted"/>
<dbReference type="STRING" id="436010.A0A166CL21"/>